<dbReference type="Pfam" id="PF00528">
    <property type="entry name" value="BPD_transp_1"/>
    <property type="match status" value="1"/>
</dbReference>
<keyword evidence="6 7" id="KW-0472">Membrane</keyword>
<keyword evidence="4 7" id="KW-0812">Transmembrane</keyword>
<keyword evidence="5 7" id="KW-1133">Transmembrane helix</keyword>
<dbReference type="GO" id="GO:0005886">
    <property type="term" value="C:plasma membrane"/>
    <property type="evidence" value="ECO:0007669"/>
    <property type="project" value="UniProtKB-SubCell"/>
</dbReference>
<evidence type="ECO:0000256" key="7">
    <source>
        <dbReference type="RuleBase" id="RU363032"/>
    </source>
</evidence>
<feature type="domain" description="ABC transmembrane type-1" evidence="8">
    <location>
        <begin position="68"/>
        <end position="259"/>
    </location>
</feature>
<dbReference type="PANTHER" id="PTHR43744:SF8">
    <property type="entry name" value="SN-GLYCEROL-3-PHOSPHATE TRANSPORT SYSTEM PERMEASE PROTEIN UGPE"/>
    <property type="match status" value="1"/>
</dbReference>
<organism evidence="9 10">
    <name type="scientific">Robinsoniella peoriensis</name>
    <dbReference type="NCBI Taxonomy" id="180332"/>
    <lineage>
        <taxon>Bacteria</taxon>
        <taxon>Bacillati</taxon>
        <taxon>Bacillota</taxon>
        <taxon>Clostridia</taxon>
        <taxon>Lachnospirales</taxon>
        <taxon>Lachnospiraceae</taxon>
        <taxon>Robinsoniella</taxon>
    </lineage>
</organism>
<comment type="caution">
    <text evidence="9">The sequence shown here is derived from an EMBL/GenBank/DDBJ whole genome shotgun (WGS) entry which is preliminary data.</text>
</comment>
<gene>
    <name evidence="9" type="primary">sugB_9</name>
    <name evidence="9" type="ORF">DSM106044_03461</name>
</gene>
<dbReference type="AlphaFoldDB" id="A0A4U8Q4D5"/>
<comment type="similarity">
    <text evidence="7">Belongs to the binding-protein-dependent transport system permease family.</text>
</comment>
<dbReference type="OrthoDB" id="9793448at2"/>
<dbReference type="InterPro" id="IPR035906">
    <property type="entry name" value="MetI-like_sf"/>
</dbReference>
<evidence type="ECO:0000256" key="5">
    <source>
        <dbReference type="ARBA" id="ARBA00022989"/>
    </source>
</evidence>
<evidence type="ECO:0000313" key="10">
    <source>
        <dbReference type="Proteomes" id="UP000306509"/>
    </source>
</evidence>
<name>A0A4U8Q4D5_9FIRM</name>
<dbReference type="SUPFAM" id="SSF161098">
    <property type="entry name" value="MetI-like"/>
    <property type="match status" value="1"/>
</dbReference>
<dbReference type="PANTHER" id="PTHR43744">
    <property type="entry name" value="ABC TRANSPORTER PERMEASE PROTEIN MG189-RELATED-RELATED"/>
    <property type="match status" value="1"/>
</dbReference>
<keyword evidence="10" id="KW-1185">Reference proteome</keyword>
<dbReference type="Gene3D" id="1.10.3720.10">
    <property type="entry name" value="MetI-like"/>
    <property type="match status" value="1"/>
</dbReference>
<evidence type="ECO:0000313" key="9">
    <source>
        <dbReference type="EMBL" id="TLC99669.1"/>
    </source>
</evidence>
<dbReference type="PROSITE" id="PS50928">
    <property type="entry name" value="ABC_TM1"/>
    <property type="match status" value="1"/>
</dbReference>
<protein>
    <submittedName>
        <fullName evidence="9">Trehalose transport system permease protein SugB</fullName>
    </submittedName>
</protein>
<dbReference type="CDD" id="cd06261">
    <property type="entry name" value="TM_PBP2"/>
    <property type="match status" value="1"/>
</dbReference>
<proteinExistence type="inferred from homology"/>
<keyword evidence="2 7" id="KW-0813">Transport</keyword>
<reference evidence="9 10" key="1">
    <citation type="journal article" date="2019" name="Anaerobe">
        <title>Detection of Robinsoniella peoriensis in multiple bone samples of a trauma patient.</title>
        <authorList>
            <person name="Schrottner P."/>
            <person name="Hartwich K."/>
            <person name="Bunk B."/>
            <person name="Schober I."/>
            <person name="Helbig S."/>
            <person name="Rudolph W.W."/>
            <person name="Gunzer F."/>
        </authorList>
    </citation>
    <scope>NUCLEOTIDE SEQUENCE [LARGE SCALE GENOMIC DNA]</scope>
    <source>
        <strain evidence="9 10">DSM 106044</strain>
    </source>
</reference>
<feature type="transmembrane region" description="Helical" evidence="7">
    <location>
        <begin position="140"/>
        <end position="159"/>
    </location>
</feature>
<dbReference type="STRING" id="180332.GCA_000797495_00628"/>
<dbReference type="InterPro" id="IPR000515">
    <property type="entry name" value="MetI-like"/>
</dbReference>
<evidence type="ECO:0000256" key="6">
    <source>
        <dbReference type="ARBA" id="ARBA00023136"/>
    </source>
</evidence>
<dbReference type="GO" id="GO:0055085">
    <property type="term" value="P:transmembrane transport"/>
    <property type="evidence" value="ECO:0007669"/>
    <property type="project" value="InterPro"/>
</dbReference>
<evidence type="ECO:0000256" key="4">
    <source>
        <dbReference type="ARBA" id="ARBA00022692"/>
    </source>
</evidence>
<evidence type="ECO:0000256" key="3">
    <source>
        <dbReference type="ARBA" id="ARBA00022475"/>
    </source>
</evidence>
<feature type="transmembrane region" description="Helical" evidence="7">
    <location>
        <begin position="72"/>
        <end position="94"/>
    </location>
</feature>
<feature type="transmembrane region" description="Helical" evidence="7">
    <location>
        <begin position="238"/>
        <end position="259"/>
    </location>
</feature>
<feature type="transmembrane region" description="Helical" evidence="7">
    <location>
        <begin position="9"/>
        <end position="33"/>
    </location>
</feature>
<keyword evidence="3" id="KW-1003">Cell membrane</keyword>
<comment type="subcellular location">
    <subcellularLocation>
        <location evidence="1 7">Cell membrane</location>
        <topology evidence="1 7">Multi-pass membrane protein</topology>
    </subcellularLocation>
</comment>
<feature type="transmembrane region" description="Helical" evidence="7">
    <location>
        <begin position="185"/>
        <end position="205"/>
    </location>
</feature>
<sequence>MKVKIKKKILYILAILWACMNIIPLIVVILGSFKNTNEIYMGPFKLPEIWSFKNYDKAILRSGVIKGIFNSFTYAIISVILIMVIALMAGFVLSRFKGKLIDGLNIYFILGILVPVQATFIPLVGTIGKLGMQNNPVTMITIYVTFNLPMSILLITGYMRGISKEIDEAATIDGSGTFGIFRKMIVPLSLPAISTAGILAFVNIYNDLIFATLFISKPKFQTITQVVNSFSAQYNTDVGATLAAMVVAIIPMIIIFMCFQEKVIAGLSAGSVKG</sequence>
<accession>A0A4U8Q4D5</accession>
<feature type="transmembrane region" description="Helical" evidence="7">
    <location>
        <begin position="106"/>
        <end position="128"/>
    </location>
</feature>
<evidence type="ECO:0000256" key="2">
    <source>
        <dbReference type="ARBA" id="ARBA00022448"/>
    </source>
</evidence>
<dbReference type="Proteomes" id="UP000306509">
    <property type="component" value="Unassembled WGS sequence"/>
</dbReference>
<dbReference type="EMBL" id="QGQD01000067">
    <property type="protein sequence ID" value="TLC99669.1"/>
    <property type="molecule type" value="Genomic_DNA"/>
</dbReference>
<evidence type="ECO:0000259" key="8">
    <source>
        <dbReference type="PROSITE" id="PS50928"/>
    </source>
</evidence>
<dbReference type="RefSeq" id="WP_052377697.1">
    <property type="nucleotide sequence ID" value="NZ_CABMJZ010000039.1"/>
</dbReference>
<evidence type="ECO:0000256" key="1">
    <source>
        <dbReference type="ARBA" id="ARBA00004651"/>
    </source>
</evidence>